<name>A0A2N4URY9_9GAMM</name>
<dbReference type="AlphaFoldDB" id="A0A2N4URY9"/>
<keyword evidence="2 3" id="KW-0732">Signal</keyword>
<dbReference type="PANTHER" id="PTHR38108">
    <property type="entry name" value="UPF0319 PROTEIN YCCT"/>
    <property type="match status" value="1"/>
</dbReference>
<keyword evidence="5" id="KW-1185">Reference proteome</keyword>
<comment type="similarity">
    <text evidence="1">Belongs to the UPF0319 family.</text>
</comment>
<feature type="signal peptide" evidence="3">
    <location>
        <begin position="1"/>
        <end position="21"/>
    </location>
</feature>
<proteinExistence type="inferred from homology"/>
<evidence type="ECO:0000256" key="3">
    <source>
        <dbReference type="SAM" id="SignalP"/>
    </source>
</evidence>
<gene>
    <name evidence="4" type="ORF">CIK00_11125</name>
</gene>
<dbReference type="GeneID" id="69963874"/>
<evidence type="ECO:0000256" key="2">
    <source>
        <dbReference type="ARBA" id="ARBA00022729"/>
    </source>
</evidence>
<evidence type="ECO:0000313" key="5">
    <source>
        <dbReference type="Proteomes" id="UP000234420"/>
    </source>
</evidence>
<dbReference type="PANTHER" id="PTHR38108:SF1">
    <property type="entry name" value="UPF0319 PROTEIN YCCT"/>
    <property type="match status" value="1"/>
</dbReference>
<evidence type="ECO:0000313" key="4">
    <source>
        <dbReference type="EMBL" id="PLC57792.1"/>
    </source>
</evidence>
<dbReference type="OrthoDB" id="7058190at2"/>
<dbReference type="Pfam" id="PF09829">
    <property type="entry name" value="DUF2057"/>
    <property type="match status" value="1"/>
</dbReference>
<sequence length="210" mass="23326">MKLRTALLSLAACSISFSSFADVTLNLPQSAELVLVNGVNAEGNAPQILNNGNNQIAFRYNKNYRENGDTHLFRSEVVIMTFSGSDIAYTLQLPNISSAYQAQKFNNHPMMSLLSADGSEIPFKDGLLIKNGIQIGRNFQQEITQYNLSEAPAALPSIVMANEIQPVQLPVSSTKKEEKIDQAYVTKMLNYWYNKADTTTQQHFKASINK</sequence>
<organism evidence="4 5">
    <name type="scientific">Photobacterium carnosum</name>
    <dbReference type="NCBI Taxonomy" id="2023717"/>
    <lineage>
        <taxon>Bacteria</taxon>
        <taxon>Pseudomonadati</taxon>
        <taxon>Pseudomonadota</taxon>
        <taxon>Gammaproteobacteria</taxon>
        <taxon>Vibrionales</taxon>
        <taxon>Vibrionaceae</taxon>
        <taxon>Photobacterium</taxon>
    </lineage>
</organism>
<feature type="chain" id="PRO_5014729996" evidence="3">
    <location>
        <begin position="22"/>
        <end position="210"/>
    </location>
</feature>
<evidence type="ECO:0000256" key="1">
    <source>
        <dbReference type="ARBA" id="ARBA00008490"/>
    </source>
</evidence>
<comment type="caution">
    <text evidence="4">The sequence shown here is derived from an EMBL/GenBank/DDBJ whole genome shotgun (WGS) entry which is preliminary data.</text>
</comment>
<dbReference type="Proteomes" id="UP000234420">
    <property type="component" value="Unassembled WGS sequence"/>
</dbReference>
<reference evidence="4 5" key="1">
    <citation type="journal article" date="2018" name="Syst. Appl. Microbiol.">
        <title>Photobacterium carnosum sp. nov., isolated from spoiled modified atmosphere packaged poultry meat.</title>
        <authorList>
            <person name="Hilgarth M."/>
            <person name="Fuertes S."/>
            <person name="Ehrmann M."/>
            <person name="Vogel R.F."/>
        </authorList>
    </citation>
    <scope>NUCLEOTIDE SEQUENCE [LARGE SCALE GENOMIC DNA]</scope>
    <source>
        <strain evidence="4 5">TMW 2.2021</strain>
    </source>
</reference>
<accession>A0A2N4URY9</accession>
<protein>
    <submittedName>
        <fullName evidence="4">DUF2057 domain-containing protein</fullName>
    </submittedName>
</protein>
<dbReference type="RefSeq" id="WP_101768934.1">
    <property type="nucleotide sequence ID" value="NZ_BPPU01000001.1"/>
</dbReference>
<dbReference type="EMBL" id="NPIB01000012">
    <property type="protein sequence ID" value="PLC57792.1"/>
    <property type="molecule type" value="Genomic_DNA"/>
</dbReference>
<dbReference type="InterPro" id="IPR018635">
    <property type="entry name" value="UPF0319"/>
</dbReference>